<name>A0ABC8JVY6_ERUVS</name>
<dbReference type="SUPFAM" id="SSF117281">
    <property type="entry name" value="Kelch motif"/>
    <property type="match status" value="1"/>
</dbReference>
<comment type="caution">
    <text evidence="3">The sequence shown here is derived from an EMBL/GenBank/DDBJ whole genome shotgun (WGS) entry which is preliminary data.</text>
</comment>
<protein>
    <submittedName>
        <fullName evidence="3">Uncharacterized protein</fullName>
    </submittedName>
</protein>
<dbReference type="Proteomes" id="UP001642260">
    <property type="component" value="Unassembled WGS sequence"/>
</dbReference>
<evidence type="ECO:0000256" key="2">
    <source>
        <dbReference type="ARBA" id="ARBA00022737"/>
    </source>
</evidence>
<keyword evidence="4" id="KW-1185">Reference proteome</keyword>
<dbReference type="EMBL" id="CAKOAT010152598">
    <property type="protein sequence ID" value="CAH8344031.1"/>
    <property type="molecule type" value="Genomic_DNA"/>
</dbReference>
<keyword evidence="2" id="KW-0677">Repeat</keyword>
<dbReference type="Gene3D" id="2.120.10.80">
    <property type="entry name" value="Kelch-type beta propeller"/>
    <property type="match status" value="1"/>
</dbReference>
<evidence type="ECO:0000256" key="1">
    <source>
        <dbReference type="ARBA" id="ARBA00022441"/>
    </source>
</evidence>
<dbReference type="AlphaFoldDB" id="A0ABC8JVY6"/>
<organism evidence="3 4">
    <name type="scientific">Eruca vesicaria subsp. sativa</name>
    <name type="common">Garden rocket</name>
    <name type="synonym">Eruca sativa</name>
    <dbReference type="NCBI Taxonomy" id="29727"/>
    <lineage>
        <taxon>Eukaryota</taxon>
        <taxon>Viridiplantae</taxon>
        <taxon>Streptophyta</taxon>
        <taxon>Embryophyta</taxon>
        <taxon>Tracheophyta</taxon>
        <taxon>Spermatophyta</taxon>
        <taxon>Magnoliopsida</taxon>
        <taxon>eudicotyledons</taxon>
        <taxon>Gunneridae</taxon>
        <taxon>Pentapetalae</taxon>
        <taxon>rosids</taxon>
        <taxon>malvids</taxon>
        <taxon>Brassicales</taxon>
        <taxon>Brassicaceae</taxon>
        <taxon>Brassiceae</taxon>
        <taxon>Eruca</taxon>
    </lineage>
</organism>
<accession>A0ABC8JVY6</accession>
<evidence type="ECO:0000313" key="4">
    <source>
        <dbReference type="Proteomes" id="UP001642260"/>
    </source>
</evidence>
<proteinExistence type="predicted"/>
<keyword evidence="1" id="KW-0880">Kelch repeat</keyword>
<evidence type="ECO:0000313" key="3">
    <source>
        <dbReference type="EMBL" id="CAH8344031.1"/>
    </source>
</evidence>
<gene>
    <name evidence="3" type="ORF">ERUC_LOCUS16247</name>
</gene>
<sequence>MMTLDDVQVLNFVSFTWSTVSSKFYLSSISWGKKVLLVGGKTDPSSDRVSVWSFDTESECWSLMDAKGDILVSRNGHTVVRASSVLILFGGENSKKRKLNVLHMFYLKSSTWLPFNCM</sequence>
<dbReference type="Pfam" id="PF24681">
    <property type="entry name" value="Kelch_KLHDC2_KLHL20_DRC7"/>
    <property type="match status" value="1"/>
</dbReference>
<dbReference type="PANTHER" id="PTHR46093:SF4">
    <property type="entry name" value="GALACTOSE OXIDASE_KELCH REPEAT SUPERFAMILY PROTEIN"/>
    <property type="match status" value="1"/>
</dbReference>
<dbReference type="PANTHER" id="PTHR46093">
    <property type="entry name" value="ACYL-COA-BINDING DOMAIN-CONTAINING PROTEIN 5"/>
    <property type="match status" value="1"/>
</dbReference>
<dbReference type="InterPro" id="IPR015915">
    <property type="entry name" value="Kelch-typ_b-propeller"/>
</dbReference>
<reference evidence="3 4" key="1">
    <citation type="submission" date="2022-03" db="EMBL/GenBank/DDBJ databases">
        <authorList>
            <person name="Macdonald S."/>
            <person name="Ahmed S."/>
            <person name="Newling K."/>
        </authorList>
    </citation>
    <scope>NUCLEOTIDE SEQUENCE [LARGE SCALE GENOMIC DNA]</scope>
</reference>